<dbReference type="SUPFAM" id="SSF81665">
    <property type="entry name" value="Calcium ATPase, transmembrane domain M"/>
    <property type="match status" value="1"/>
</dbReference>
<dbReference type="Gene3D" id="3.40.50.1000">
    <property type="entry name" value="HAD superfamily/HAD-like"/>
    <property type="match status" value="1"/>
</dbReference>
<evidence type="ECO:0000256" key="12">
    <source>
        <dbReference type="ARBA" id="ARBA00023136"/>
    </source>
</evidence>
<evidence type="ECO:0000313" key="17">
    <source>
        <dbReference type="Proteomes" id="UP000324376"/>
    </source>
</evidence>
<name>A0A5S5C4B6_9FLAO</name>
<dbReference type="InterPro" id="IPR018303">
    <property type="entry name" value="ATPase_P-typ_P_site"/>
</dbReference>
<dbReference type="CDD" id="cd00371">
    <property type="entry name" value="HMA"/>
    <property type="match status" value="1"/>
</dbReference>
<evidence type="ECO:0000256" key="11">
    <source>
        <dbReference type="ARBA" id="ARBA00023065"/>
    </source>
</evidence>
<dbReference type="InterPro" id="IPR059000">
    <property type="entry name" value="ATPase_P-type_domA"/>
</dbReference>
<dbReference type="InterPro" id="IPR008250">
    <property type="entry name" value="ATPase_P-typ_transduc_dom_A_sf"/>
</dbReference>
<dbReference type="OrthoDB" id="1521937at2"/>
<keyword evidence="6 13" id="KW-0812">Transmembrane</keyword>
<dbReference type="InterPro" id="IPR036163">
    <property type="entry name" value="HMA_dom_sf"/>
</dbReference>
<keyword evidence="10 13" id="KW-1133">Transmembrane helix</keyword>
<evidence type="ECO:0000256" key="8">
    <source>
        <dbReference type="ARBA" id="ARBA00022842"/>
    </source>
</evidence>
<dbReference type="AlphaFoldDB" id="A0A5S5C4B6"/>
<dbReference type="GO" id="GO:0005886">
    <property type="term" value="C:plasma membrane"/>
    <property type="evidence" value="ECO:0007669"/>
    <property type="project" value="UniProtKB-SubCell"/>
</dbReference>
<dbReference type="GO" id="GO:0055070">
    <property type="term" value="P:copper ion homeostasis"/>
    <property type="evidence" value="ECO:0007669"/>
    <property type="project" value="TreeGrafter"/>
</dbReference>
<dbReference type="SUPFAM" id="SSF56784">
    <property type="entry name" value="HAD-like"/>
    <property type="match status" value="1"/>
</dbReference>
<dbReference type="RefSeq" id="WP_148782379.1">
    <property type="nucleotide sequence ID" value="NZ_VNHU01000004.1"/>
</dbReference>
<dbReference type="GO" id="GO:0043682">
    <property type="term" value="F:P-type divalent copper transporter activity"/>
    <property type="evidence" value="ECO:0007669"/>
    <property type="project" value="TreeGrafter"/>
</dbReference>
<dbReference type="Gene3D" id="3.30.70.100">
    <property type="match status" value="1"/>
</dbReference>
<feature type="transmembrane region" description="Helical" evidence="13">
    <location>
        <begin position="763"/>
        <end position="789"/>
    </location>
</feature>
<evidence type="ECO:0000256" key="5">
    <source>
        <dbReference type="ARBA" id="ARBA00022553"/>
    </source>
</evidence>
<dbReference type="SUPFAM" id="SSF81653">
    <property type="entry name" value="Calcium ATPase, transduction domain A"/>
    <property type="match status" value="1"/>
</dbReference>
<dbReference type="SUPFAM" id="SSF55008">
    <property type="entry name" value="HMA, heavy metal-associated domain"/>
    <property type="match status" value="1"/>
</dbReference>
<keyword evidence="12 13" id="KW-0472">Membrane</keyword>
<evidence type="ECO:0000313" key="16">
    <source>
        <dbReference type="EMBL" id="TYP74261.1"/>
    </source>
</evidence>
<evidence type="ECO:0000259" key="15">
    <source>
        <dbReference type="Pfam" id="PF12156"/>
    </source>
</evidence>
<dbReference type="InterPro" id="IPR023299">
    <property type="entry name" value="ATPase_P-typ_cyto_dom_N"/>
</dbReference>
<dbReference type="NCBIfam" id="TIGR01494">
    <property type="entry name" value="ATPase_P-type"/>
    <property type="match status" value="1"/>
</dbReference>
<keyword evidence="3" id="KW-0813">Transport</keyword>
<evidence type="ECO:0000256" key="3">
    <source>
        <dbReference type="ARBA" id="ARBA00022448"/>
    </source>
</evidence>
<dbReference type="InterPro" id="IPR023298">
    <property type="entry name" value="ATPase_P-typ_TM_dom_sf"/>
</dbReference>
<feature type="transmembrane region" description="Helical" evidence="13">
    <location>
        <begin position="202"/>
        <end position="219"/>
    </location>
</feature>
<accession>A0A5S5C4B6</accession>
<keyword evidence="4" id="KW-1003">Cell membrane</keyword>
<protein>
    <submittedName>
        <fullName evidence="16">Cu+-exporting ATPase</fullName>
    </submittedName>
</protein>
<keyword evidence="9" id="KW-1278">Translocase</keyword>
<feature type="domain" description="Putative metal-binding" evidence="15">
    <location>
        <begin position="6"/>
        <end position="76"/>
    </location>
</feature>
<dbReference type="GO" id="GO:0005507">
    <property type="term" value="F:copper ion binding"/>
    <property type="evidence" value="ECO:0007669"/>
    <property type="project" value="TreeGrafter"/>
</dbReference>
<keyword evidence="5" id="KW-0597">Phosphoprotein</keyword>
<evidence type="ECO:0000256" key="10">
    <source>
        <dbReference type="ARBA" id="ARBA00022989"/>
    </source>
</evidence>
<feature type="transmembrane region" description="Helical" evidence="13">
    <location>
        <begin position="421"/>
        <end position="439"/>
    </location>
</feature>
<comment type="caution">
    <text evidence="16">The sequence shown here is derived from an EMBL/GenBank/DDBJ whole genome shotgun (WGS) entry which is preliminary data.</text>
</comment>
<evidence type="ECO:0000256" key="7">
    <source>
        <dbReference type="ARBA" id="ARBA00022723"/>
    </source>
</evidence>
<evidence type="ECO:0000256" key="4">
    <source>
        <dbReference type="ARBA" id="ARBA00022475"/>
    </source>
</evidence>
<evidence type="ECO:0000256" key="1">
    <source>
        <dbReference type="ARBA" id="ARBA00004651"/>
    </source>
</evidence>
<dbReference type="EMBL" id="VNHU01000004">
    <property type="protein sequence ID" value="TYP74261.1"/>
    <property type="molecule type" value="Genomic_DNA"/>
</dbReference>
<gene>
    <name evidence="16" type="ORF">BD809_10479</name>
</gene>
<dbReference type="PRINTS" id="PR00119">
    <property type="entry name" value="CATATPASE"/>
</dbReference>
<dbReference type="InterPro" id="IPR021993">
    <property type="entry name" value="ATPase-cat-bd"/>
</dbReference>
<dbReference type="Gene3D" id="3.40.1110.10">
    <property type="entry name" value="Calcium-transporting ATPase, cytoplasmic domain N"/>
    <property type="match status" value="1"/>
</dbReference>
<keyword evidence="11" id="KW-0406">Ion transport</keyword>
<dbReference type="InterPro" id="IPR006121">
    <property type="entry name" value="HMA_dom"/>
</dbReference>
<dbReference type="GO" id="GO:0005524">
    <property type="term" value="F:ATP binding"/>
    <property type="evidence" value="ECO:0007669"/>
    <property type="project" value="InterPro"/>
</dbReference>
<dbReference type="PROSITE" id="PS00154">
    <property type="entry name" value="ATPASE_E1_E2"/>
    <property type="match status" value="1"/>
</dbReference>
<feature type="transmembrane region" description="Helical" evidence="13">
    <location>
        <begin position="263"/>
        <end position="282"/>
    </location>
</feature>
<dbReference type="Gene3D" id="2.70.150.10">
    <property type="entry name" value="Calcium-transporting ATPase, cytoplasmic transduction domain A"/>
    <property type="match status" value="1"/>
</dbReference>
<dbReference type="InterPro" id="IPR001757">
    <property type="entry name" value="P_typ_ATPase"/>
</dbReference>
<keyword evidence="8" id="KW-0460">Magnesium</keyword>
<dbReference type="Pfam" id="PF00122">
    <property type="entry name" value="E1-E2_ATPase"/>
    <property type="match status" value="1"/>
</dbReference>
<comment type="similarity">
    <text evidence="2">Belongs to the cation transport ATPase (P-type) (TC 3.A.3) family. Type IB subfamily.</text>
</comment>
<keyword evidence="17" id="KW-1185">Reference proteome</keyword>
<organism evidence="16 17">
    <name type="scientific">Aquimarina intermedia</name>
    <dbReference type="NCBI Taxonomy" id="350814"/>
    <lineage>
        <taxon>Bacteria</taxon>
        <taxon>Pseudomonadati</taxon>
        <taxon>Bacteroidota</taxon>
        <taxon>Flavobacteriia</taxon>
        <taxon>Flavobacteriales</taxon>
        <taxon>Flavobacteriaceae</taxon>
        <taxon>Aquimarina</taxon>
    </lineage>
</organism>
<evidence type="ECO:0000256" key="6">
    <source>
        <dbReference type="ARBA" id="ARBA00022692"/>
    </source>
</evidence>
<evidence type="ECO:0000259" key="14">
    <source>
        <dbReference type="Pfam" id="PF00122"/>
    </source>
</evidence>
<feature type="domain" description="P-type ATPase A" evidence="14">
    <location>
        <begin position="303"/>
        <end position="398"/>
    </location>
</feature>
<keyword evidence="7" id="KW-0479">Metal-binding</keyword>
<reference evidence="16 17" key="1">
    <citation type="submission" date="2019-07" db="EMBL/GenBank/DDBJ databases">
        <title>Genomic Encyclopedia of Archaeal and Bacterial Type Strains, Phase II (KMG-II): from individual species to whole genera.</title>
        <authorList>
            <person name="Goeker M."/>
        </authorList>
    </citation>
    <scope>NUCLEOTIDE SEQUENCE [LARGE SCALE GENOMIC DNA]</scope>
    <source>
        <strain evidence="16 17">DSM 17527</strain>
    </source>
</reference>
<dbReference type="PANTHER" id="PTHR43520:SF5">
    <property type="entry name" value="CATION-TRANSPORTING P-TYPE ATPASE-RELATED"/>
    <property type="match status" value="1"/>
</dbReference>
<sequence length="812" mass="91151">MSDSLCYHCGDSCDTTPIQFDEKIFCCSGCKTVYEIFTDNDLTCYYDLEQTPGSTPVDIKGKYDYLDSNEIIHKLLDFTDETTQVVTLYIPKIHCSSCIWILENLHKLKSEIKNSQIDFPKKTVRITYDAVNFSLKEVVLQLSSIGYEPYISLDDHATIKKSIDRSLYYKLGVAGFAFGNVMFLSFPEYFEVSEFWLDQYKYVFRYLMLAFSIPVVFYAGQEYLVSAYKGIRAGVLNIDIPIALGIIVLFTRSTVEILMDWGTGFFDSLTGLIFFLLLGKFFQQKTYSFLSFERDYKSYFPIAVTRITSDRYKKEETIQIYDIKKGDRLLIRNHELIPVDSILIEGDGQIDYSFVTGESNLVHKELGDSLFAGGRQSAGALQIEALESVEQSYLTQLWSNDVFNQDKDSRYTNITDTVSKYFTITILMIACIATAYWIYADASQAAQVCTAILIIACPCALALARPFALGNMLRIFGKQGFFLKNSTVIERLSQLDTLVFDKTGTMTTNTGDAVFYTGKDLNADQSVLLNTALRASNHPLSRSLYAALNANEVVSLDAYKEYPGAGIEAIYKDIILRIGSASFTGVQTSYSHLDTTVHIAIDQDYKGHYTFHNTYRQGLSTLFSKLIGTHRLFILSGDNAGEASYLKRLLPTGIQTYFDQRPKDKLDFIQKQQQEGKKVGMIGDGLNDAGALAQSDVGIAISEDIAVFSPACDAIMDAAQFDRIDYFTSLSKKTITIIKSSIILSFLYNIVGLYFAVTGQLSPLIAAILMPLSSISVLVYVTLLTNWVAKKRIKIRPVAPLENHKKSFSFNS</sequence>
<dbReference type="InterPro" id="IPR023214">
    <property type="entry name" value="HAD_sf"/>
</dbReference>
<dbReference type="PANTHER" id="PTHR43520">
    <property type="entry name" value="ATP7, ISOFORM B"/>
    <property type="match status" value="1"/>
</dbReference>
<evidence type="ECO:0000256" key="9">
    <source>
        <dbReference type="ARBA" id="ARBA00022967"/>
    </source>
</evidence>
<proteinExistence type="inferred from homology"/>
<evidence type="ECO:0000256" key="2">
    <source>
        <dbReference type="ARBA" id="ARBA00006024"/>
    </source>
</evidence>
<dbReference type="InterPro" id="IPR036412">
    <property type="entry name" value="HAD-like_sf"/>
</dbReference>
<feature type="transmembrane region" description="Helical" evidence="13">
    <location>
        <begin position="737"/>
        <end position="757"/>
    </location>
</feature>
<dbReference type="Pfam" id="PF12156">
    <property type="entry name" value="ATPase-cat_bd"/>
    <property type="match status" value="1"/>
</dbReference>
<dbReference type="GO" id="GO:0016887">
    <property type="term" value="F:ATP hydrolysis activity"/>
    <property type="evidence" value="ECO:0007669"/>
    <property type="project" value="InterPro"/>
</dbReference>
<feature type="transmembrane region" description="Helical" evidence="13">
    <location>
        <begin position="445"/>
        <end position="464"/>
    </location>
</feature>
<dbReference type="Proteomes" id="UP000324376">
    <property type="component" value="Unassembled WGS sequence"/>
</dbReference>
<feature type="transmembrane region" description="Helical" evidence="13">
    <location>
        <begin position="231"/>
        <end position="251"/>
    </location>
</feature>
<evidence type="ECO:0000256" key="13">
    <source>
        <dbReference type="SAM" id="Phobius"/>
    </source>
</evidence>
<comment type="subcellular location">
    <subcellularLocation>
        <location evidence="1">Cell membrane</location>
        <topology evidence="1">Multi-pass membrane protein</topology>
    </subcellularLocation>
</comment>
<dbReference type="Pfam" id="PF00702">
    <property type="entry name" value="Hydrolase"/>
    <property type="match status" value="1"/>
</dbReference>
<feature type="transmembrane region" description="Helical" evidence="13">
    <location>
        <begin position="167"/>
        <end position="190"/>
    </location>
</feature>